<dbReference type="Gene3D" id="2.60.40.60">
    <property type="entry name" value="Cadherins"/>
    <property type="match status" value="5"/>
</dbReference>
<feature type="domain" description="Cadherin" evidence="18">
    <location>
        <begin position="69"/>
        <end position="149"/>
    </location>
</feature>
<dbReference type="GO" id="GO:0008013">
    <property type="term" value="F:beta-catenin binding"/>
    <property type="evidence" value="ECO:0007669"/>
    <property type="project" value="TreeGrafter"/>
</dbReference>
<dbReference type="GO" id="GO:0007156">
    <property type="term" value="P:homophilic cell adhesion via plasma membrane adhesion molecules"/>
    <property type="evidence" value="ECO:0007669"/>
    <property type="project" value="InterPro"/>
</dbReference>
<accession>A0A7K5VK65</accession>
<evidence type="ECO:0000256" key="4">
    <source>
        <dbReference type="ARBA" id="ARBA00022692"/>
    </source>
</evidence>
<evidence type="ECO:0000256" key="2">
    <source>
        <dbReference type="ARBA" id="ARBA00022475"/>
    </source>
</evidence>
<evidence type="ECO:0000256" key="15">
    <source>
        <dbReference type="RuleBase" id="RU004357"/>
    </source>
</evidence>
<evidence type="ECO:0000256" key="1">
    <source>
        <dbReference type="ARBA" id="ARBA00004251"/>
    </source>
</evidence>
<feature type="domain" description="Cadherin" evidence="18">
    <location>
        <begin position="476"/>
        <end position="586"/>
    </location>
</feature>
<dbReference type="InterPro" id="IPR002126">
    <property type="entry name" value="Cadherin-like_dom"/>
</dbReference>
<dbReference type="GO" id="GO:0016339">
    <property type="term" value="P:calcium-dependent cell-cell adhesion via plasma membrane cell adhesion molecules"/>
    <property type="evidence" value="ECO:0007669"/>
    <property type="project" value="TreeGrafter"/>
</dbReference>
<comment type="function">
    <text evidence="15">Cadherins are calcium-dependent cell adhesion proteins.</text>
</comment>
<dbReference type="InterPro" id="IPR020894">
    <property type="entry name" value="Cadherin_CS"/>
</dbReference>
<dbReference type="InterPro" id="IPR039808">
    <property type="entry name" value="Cadherin"/>
</dbReference>
<dbReference type="SMART" id="SM00112">
    <property type="entry name" value="CA"/>
    <property type="match status" value="5"/>
</dbReference>
<evidence type="ECO:0000256" key="10">
    <source>
        <dbReference type="ARBA" id="ARBA00022989"/>
    </source>
</evidence>
<feature type="non-terminal residue" evidence="19">
    <location>
        <position position="1"/>
    </location>
</feature>
<dbReference type="PROSITE" id="PS00232">
    <property type="entry name" value="CADHERIN_1"/>
    <property type="match status" value="2"/>
</dbReference>
<evidence type="ECO:0000256" key="12">
    <source>
        <dbReference type="ARBA" id="ARBA00023180"/>
    </source>
</evidence>
<keyword evidence="9 14" id="KW-0130">Cell adhesion</keyword>
<dbReference type="PROSITE" id="PS50268">
    <property type="entry name" value="CADHERIN_2"/>
    <property type="match status" value="5"/>
</dbReference>
<dbReference type="GO" id="GO:0016342">
    <property type="term" value="C:catenin complex"/>
    <property type="evidence" value="ECO:0007669"/>
    <property type="project" value="TreeGrafter"/>
</dbReference>
<dbReference type="CDD" id="cd11304">
    <property type="entry name" value="Cadherin_repeat"/>
    <property type="match status" value="5"/>
</dbReference>
<proteinExistence type="predicted"/>
<evidence type="ECO:0000259" key="18">
    <source>
        <dbReference type="PROSITE" id="PS50268"/>
    </source>
</evidence>
<dbReference type="GO" id="GO:0044331">
    <property type="term" value="P:cell-cell adhesion mediated by cadherin"/>
    <property type="evidence" value="ECO:0007669"/>
    <property type="project" value="TreeGrafter"/>
</dbReference>
<evidence type="ECO:0000313" key="20">
    <source>
        <dbReference type="Proteomes" id="UP000584415"/>
    </source>
</evidence>
<feature type="domain" description="Cadherin" evidence="18">
    <location>
        <begin position="372"/>
        <end position="476"/>
    </location>
</feature>
<dbReference type="GO" id="GO:0005912">
    <property type="term" value="C:adherens junction"/>
    <property type="evidence" value="ECO:0007669"/>
    <property type="project" value="TreeGrafter"/>
</dbReference>
<dbReference type="SUPFAM" id="SSF49313">
    <property type="entry name" value="Cadherin-like"/>
    <property type="match status" value="5"/>
</dbReference>
<keyword evidence="20" id="KW-1185">Reference proteome</keyword>
<dbReference type="GO" id="GO:0045296">
    <property type="term" value="F:cadherin binding"/>
    <property type="evidence" value="ECO:0007669"/>
    <property type="project" value="TreeGrafter"/>
</dbReference>
<feature type="domain" description="Cadherin" evidence="18">
    <location>
        <begin position="258"/>
        <end position="371"/>
    </location>
</feature>
<dbReference type="PANTHER" id="PTHR24027:SF323">
    <property type="entry name" value="CADHERIN-19"/>
    <property type="match status" value="1"/>
</dbReference>
<dbReference type="GO" id="GO:0005509">
    <property type="term" value="F:calcium ion binding"/>
    <property type="evidence" value="ECO:0007669"/>
    <property type="project" value="UniProtKB-UniRule"/>
</dbReference>
<sequence>MNFSALLCLMVILVQLWPCSPRPQNSSAQNSVQSFTAVRRVKRSWLWEPLFVTEEQILLDPVCIGQLKSDLDKQDDSLEYILTGEGAGSIFVIDEYNGKIYVTQKLDREKKPFYTLRAQAINRSTRFPVEPESEFIIKVRDVNDNAPQFLDGPYVATVPEMSPEGTSVTQVTATDADDPSYGNSARLLYSVVQGQPYFSVEPKTGVIRMASQMDRETKDQYLVIIQAKDLVGQPGAFSATATVTINLSDVNDNPPKFQQRLYYMSVSEEAPVGTTVGKVFAEDSDLGDNAAMDYFIEGDSSDVFDIITNNDTQEGIILLKKRVDYESKRRYSIQAKAVNRYIDERFLKEGPFEDTTIVKVNVEDADEPPVFTSENYVMEIVEGARSGSLVGIVTARDPDYDNSPVRYSIVHSTHLKRLFSINEHSGAIITTEPLDREIASWHNITVTATETRNPEKISEANVYVQVLDVNDNAPEFPKNYETFVCENAVAGQLIQSISAVDRDESPEGHHFYFSLAQEDTNSSHFTVEDNQDNTAGVFTGKSGFMRHEQFFFYLPILIQDNGTPPLTSTNTLTVTLCDCDTEVNTFYCRYGAFMYSLGLSTEALVAVLACILIFLVFFLAIVAIRQQQKKQPPFSEKMEEFRENIVRYDDEGGGEEDTEAFDISALRTRTVMRTHKPRRKVASEIQSLYRQSLQVGPDSAIFRQFISEKLEEANTDPRVPPYDSLQTYAFEGTGSLAGSLSSLGSNTSDMDQSYDYLADWGPHFKQLAGMYTSHRSVGD</sequence>
<feature type="signal peptide" evidence="17">
    <location>
        <begin position="1"/>
        <end position="21"/>
    </location>
</feature>
<protein>
    <submittedName>
        <fullName evidence="19">CAD19 protein</fullName>
    </submittedName>
</protein>
<evidence type="ECO:0000256" key="16">
    <source>
        <dbReference type="SAM" id="Phobius"/>
    </source>
</evidence>
<comment type="subcellular location">
    <subcellularLocation>
        <location evidence="1 14">Cell membrane</location>
        <topology evidence="1 14">Single-pass type I membrane protein</topology>
    </subcellularLocation>
</comment>
<dbReference type="GO" id="GO:0007043">
    <property type="term" value="P:cell-cell junction assembly"/>
    <property type="evidence" value="ECO:0007669"/>
    <property type="project" value="TreeGrafter"/>
</dbReference>
<dbReference type="FunFam" id="2.60.40.60:FF:000017">
    <property type="entry name" value="Cadherin 24"/>
    <property type="match status" value="1"/>
</dbReference>
<evidence type="ECO:0000256" key="17">
    <source>
        <dbReference type="SAM" id="SignalP"/>
    </source>
</evidence>
<dbReference type="AlphaFoldDB" id="A0A7K5VK65"/>
<evidence type="ECO:0000256" key="8">
    <source>
        <dbReference type="ARBA" id="ARBA00022837"/>
    </source>
</evidence>
<dbReference type="FunFam" id="2.60.40.60:FF:000009">
    <property type="entry name" value="Cadherin 24"/>
    <property type="match status" value="1"/>
</dbReference>
<keyword evidence="11 16" id="KW-0472">Membrane</keyword>
<organism evidence="19 20">
    <name type="scientific">Platysteira castanea</name>
    <dbReference type="NCBI Taxonomy" id="1160851"/>
    <lineage>
        <taxon>Eukaryota</taxon>
        <taxon>Metazoa</taxon>
        <taxon>Chordata</taxon>
        <taxon>Craniata</taxon>
        <taxon>Vertebrata</taxon>
        <taxon>Euteleostomi</taxon>
        <taxon>Archelosauria</taxon>
        <taxon>Archosauria</taxon>
        <taxon>Dinosauria</taxon>
        <taxon>Saurischia</taxon>
        <taxon>Theropoda</taxon>
        <taxon>Coelurosauria</taxon>
        <taxon>Aves</taxon>
        <taxon>Neognathae</taxon>
        <taxon>Neoaves</taxon>
        <taxon>Telluraves</taxon>
        <taxon>Australaves</taxon>
        <taxon>Passeriformes</taxon>
        <taxon>Corvoidea</taxon>
        <taxon>Platysteiridae</taxon>
        <taxon>Platysteira</taxon>
    </lineage>
</organism>
<dbReference type="FunFam" id="4.10.900.10:FF:000001">
    <property type="entry name" value="Cadherin 2"/>
    <property type="match status" value="1"/>
</dbReference>
<dbReference type="Pfam" id="PF00028">
    <property type="entry name" value="Cadherin"/>
    <property type="match status" value="5"/>
</dbReference>
<gene>
    <name evidence="19" type="primary">Cdh19</name>
    <name evidence="19" type="ORF">DYACAS_R12670</name>
</gene>
<feature type="transmembrane region" description="Helical" evidence="16">
    <location>
        <begin position="603"/>
        <end position="624"/>
    </location>
</feature>
<keyword evidence="2" id="KW-1003">Cell membrane</keyword>
<evidence type="ECO:0000256" key="14">
    <source>
        <dbReference type="RuleBase" id="RU003318"/>
    </source>
</evidence>
<feature type="chain" id="PRO_5029784693" evidence="17">
    <location>
        <begin position="22"/>
        <end position="779"/>
    </location>
</feature>
<dbReference type="FunFam" id="2.60.40.60:FF:000014">
    <property type="entry name" value="Cadherin 8"/>
    <property type="match status" value="1"/>
</dbReference>
<evidence type="ECO:0000256" key="6">
    <source>
        <dbReference type="ARBA" id="ARBA00022729"/>
    </source>
</evidence>
<keyword evidence="12" id="KW-0325">Glycoprotein</keyword>
<comment type="caution">
    <text evidence="19">The sequence shown here is derived from an EMBL/GenBank/DDBJ whole genome shotgun (WGS) entry which is preliminary data.</text>
</comment>
<dbReference type="EMBL" id="VYXC01010333">
    <property type="protein sequence ID" value="NWU29397.1"/>
    <property type="molecule type" value="Genomic_DNA"/>
</dbReference>
<evidence type="ECO:0000256" key="7">
    <source>
        <dbReference type="ARBA" id="ARBA00022737"/>
    </source>
</evidence>
<dbReference type="PANTHER" id="PTHR24027">
    <property type="entry name" value="CADHERIN-23"/>
    <property type="match status" value="1"/>
</dbReference>
<dbReference type="Proteomes" id="UP000584415">
    <property type="component" value="Unassembled WGS sequence"/>
</dbReference>
<evidence type="ECO:0000313" key="19">
    <source>
        <dbReference type="EMBL" id="NWU29397.1"/>
    </source>
</evidence>
<keyword evidence="10 16" id="KW-1133">Transmembrane helix</keyword>
<keyword evidence="7" id="KW-0677">Repeat</keyword>
<dbReference type="GO" id="GO:0000902">
    <property type="term" value="P:cell morphogenesis"/>
    <property type="evidence" value="ECO:0007669"/>
    <property type="project" value="TreeGrafter"/>
</dbReference>
<evidence type="ECO:0000256" key="13">
    <source>
        <dbReference type="PROSITE-ProRule" id="PRU00043"/>
    </source>
</evidence>
<name>A0A7K5VK65_9CORV</name>
<dbReference type="FunFam" id="2.60.40.60:FF:000012">
    <property type="entry name" value="Cadherin 24"/>
    <property type="match status" value="1"/>
</dbReference>
<keyword evidence="8 13" id="KW-0106">Calcium</keyword>
<dbReference type="PRINTS" id="PR00205">
    <property type="entry name" value="CADHERIN"/>
</dbReference>
<keyword evidence="6 17" id="KW-0732">Signal</keyword>
<keyword evidence="5" id="KW-0479">Metal-binding</keyword>
<evidence type="ECO:0000256" key="11">
    <source>
        <dbReference type="ARBA" id="ARBA00023136"/>
    </source>
</evidence>
<dbReference type="FunFam" id="2.60.40.60:FF:000008">
    <property type="entry name" value="Cadherin 24"/>
    <property type="match status" value="1"/>
</dbReference>
<dbReference type="InterPro" id="IPR000233">
    <property type="entry name" value="Cadherin_Y-type_LIR"/>
</dbReference>
<keyword evidence="4 14" id="KW-0812">Transmembrane</keyword>
<reference evidence="19 20" key="1">
    <citation type="submission" date="2019-09" db="EMBL/GenBank/DDBJ databases">
        <title>Bird 10,000 Genomes (B10K) Project - Family phase.</title>
        <authorList>
            <person name="Zhang G."/>
        </authorList>
    </citation>
    <scope>NUCLEOTIDE SEQUENCE [LARGE SCALE GENOMIC DNA]</scope>
    <source>
        <strain evidence="19">B10K-DU-001-71</strain>
        <tissue evidence="19">Muscle</tissue>
    </source>
</reference>
<keyword evidence="3" id="KW-0165">Cleavage on pair of basic residues</keyword>
<feature type="non-terminal residue" evidence="19">
    <location>
        <position position="779"/>
    </location>
</feature>
<dbReference type="InterPro" id="IPR015919">
    <property type="entry name" value="Cadherin-like_sf"/>
</dbReference>
<dbReference type="Pfam" id="PF01049">
    <property type="entry name" value="CADH_Y-type_LIR"/>
    <property type="match status" value="1"/>
</dbReference>
<dbReference type="GO" id="GO:0016477">
    <property type="term" value="P:cell migration"/>
    <property type="evidence" value="ECO:0007669"/>
    <property type="project" value="TreeGrafter"/>
</dbReference>
<dbReference type="GO" id="GO:0034332">
    <property type="term" value="P:adherens junction organization"/>
    <property type="evidence" value="ECO:0007669"/>
    <property type="project" value="TreeGrafter"/>
</dbReference>
<evidence type="ECO:0000256" key="9">
    <source>
        <dbReference type="ARBA" id="ARBA00022889"/>
    </source>
</evidence>
<feature type="domain" description="Cadherin" evidence="18">
    <location>
        <begin position="150"/>
        <end position="257"/>
    </location>
</feature>
<dbReference type="InterPro" id="IPR027397">
    <property type="entry name" value="Catenin-bd_sf"/>
</dbReference>
<dbReference type="Gene3D" id="4.10.900.10">
    <property type="entry name" value="TCF3-CBD (Catenin binding domain)"/>
    <property type="match status" value="1"/>
</dbReference>
<evidence type="ECO:0000256" key="3">
    <source>
        <dbReference type="ARBA" id="ARBA00022685"/>
    </source>
</evidence>
<evidence type="ECO:0000256" key="5">
    <source>
        <dbReference type="ARBA" id="ARBA00022723"/>
    </source>
</evidence>